<evidence type="ECO:0000256" key="2">
    <source>
        <dbReference type="ARBA" id="ARBA00023125"/>
    </source>
</evidence>
<dbReference type="InterPro" id="IPR011006">
    <property type="entry name" value="CheY-like_superfamily"/>
</dbReference>
<evidence type="ECO:0000259" key="5">
    <source>
        <dbReference type="PROSITE" id="PS50110"/>
    </source>
</evidence>
<comment type="caution">
    <text evidence="6">The sequence shown here is derived from an EMBL/GenBank/DDBJ whole genome shotgun (WGS) entry which is preliminary data.</text>
</comment>
<protein>
    <submittedName>
        <fullName evidence="6">LuxR family two component transcriptional regulator</fullName>
    </submittedName>
</protein>
<dbReference type="SMART" id="SM00421">
    <property type="entry name" value="HTH_LUXR"/>
    <property type="match status" value="1"/>
</dbReference>
<dbReference type="InterPro" id="IPR058245">
    <property type="entry name" value="NreC/VraR/RcsB-like_REC"/>
</dbReference>
<dbReference type="PROSITE" id="PS50110">
    <property type="entry name" value="RESPONSE_REGULATORY"/>
    <property type="match status" value="1"/>
</dbReference>
<evidence type="ECO:0000313" key="7">
    <source>
        <dbReference type="Proteomes" id="UP000295382"/>
    </source>
</evidence>
<dbReference type="CDD" id="cd17535">
    <property type="entry name" value="REC_NarL-like"/>
    <property type="match status" value="1"/>
</dbReference>
<reference evidence="6 7" key="1">
    <citation type="submission" date="2019-03" db="EMBL/GenBank/DDBJ databases">
        <title>Genomic Encyclopedia of Type Strains, Phase IV (KMG-IV): sequencing the most valuable type-strain genomes for metagenomic binning, comparative biology and taxonomic classification.</title>
        <authorList>
            <person name="Goeker M."/>
        </authorList>
    </citation>
    <scope>NUCLEOTIDE SEQUENCE [LARGE SCALE GENOMIC DNA]</scope>
    <source>
        <strain evidence="6 7">DSM 7445</strain>
    </source>
</reference>
<dbReference type="InterPro" id="IPR039420">
    <property type="entry name" value="WalR-like"/>
</dbReference>
<dbReference type="GO" id="GO:0000160">
    <property type="term" value="P:phosphorelay signal transduction system"/>
    <property type="evidence" value="ECO:0007669"/>
    <property type="project" value="InterPro"/>
</dbReference>
<dbReference type="GO" id="GO:0006355">
    <property type="term" value="P:regulation of DNA-templated transcription"/>
    <property type="evidence" value="ECO:0007669"/>
    <property type="project" value="InterPro"/>
</dbReference>
<dbReference type="PRINTS" id="PR00038">
    <property type="entry name" value="HTHLUXR"/>
</dbReference>
<dbReference type="AlphaFoldDB" id="A0A4R3I179"/>
<feature type="domain" description="Response regulatory" evidence="5">
    <location>
        <begin position="3"/>
        <end position="119"/>
    </location>
</feature>
<accession>A0A4R3I179</accession>
<dbReference type="OrthoDB" id="9816469at2"/>
<keyword evidence="7" id="KW-1185">Reference proteome</keyword>
<feature type="domain" description="HTH luxR-type" evidence="4">
    <location>
        <begin position="142"/>
        <end position="207"/>
    </location>
</feature>
<feature type="modified residue" description="4-aspartylphosphate" evidence="3">
    <location>
        <position position="54"/>
    </location>
</feature>
<organism evidence="6 7">
    <name type="scientific">Paucimonas lemoignei</name>
    <name type="common">Pseudomonas lemoignei</name>
    <dbReference type="NCBI Taxonomy" id="29443"/>
    <lineage>
        <taxon>Bacteria</taxon>
        <taxon>Pseudomonadati</taxon>
        <taxon>Pseudomonadota</taxon>
        <taxon>Betaproteobacteria</taxon>
        <taxon>Burkholderiales</taxon>
        <taxon>Burkholderiaceae</taxon>
        <taxon>Paucimonas</taxon>
    </lineage>
</organism>
<proteinExistence type="predicted"/>
<sequence>MTGIVIADDHELIREGIKKIIRSSKGIHIAGEAADIEQTLRLAAAHEPDIIVLDINLPGIDGLEGLELVRQQFPAIPVLILSMYPEERYAVRALKAGASGYITKSMAAEELPKAIQKIIDGGVYVSPQLAELLANEARHPSRMLPHECLTERELQVVSMLASGMQVKQIAARLAISISSVNTYRTRIFRKTGMVSNAALIRYAIEHQLVS</sequence>
<dbReference type="CDD" id="cd06170">
    <property type="entry name" value="LuxR_C_like"/>
    <property type="match status" value="1"/>
</dbReference>
<dbReference type="Proteomes" id="UP000295382">
    <property type="component" value="Unassembled WGS sequence"/>
</dbReference>
<dbReference type="Gene3D" id="3.40.50.2300">
    <property type="match status" value="1"/>
</dbReference>
<keyword evidence="1 3" id="KW-0597">Phosphoprotein</keyword>
<keyword evidence="2" id="KW-0238">DNA-binding</keyword>
<dbReference type="PANTHER" id="PTHR43214">
    <property type="entry name" value="TWO-COMPONENT RESPONSE REGULATOR"/>
    <property type="match status" value="1"/>
</dbReference>
<dbReference type="SMART" id="SM00448">
    <property type="entry name" value="REC"/>
    <property type="match status" value="1"/>
</dbReference>
<dbReference type="Pfam" id="PF00196">
    <property type="entry name" value="GerE"/>
    <property type="match status" value="1"/>
</dbReference>
<dbReference type="InterPro" id="IPR001789">
    <property type="entry name" value="Sig_transdc_resp-reg_receiver"/>
</dbReference>
<evidence type="ECO:0000256" key="1">
    <source>
        <dbReference type="ARBA" id="ARBA00022553"/>
    </source>
</evidence>
<dbReference type="RefSeq" id="WP_132257523.1">
    <property type="nucleotide sequence ID" value="NZ_SLZQ01000002.1"/>
</dbReference>
<evidence type="ECO:0000259" key="4">
    <source>
        <dbReference type="PROSITE" id="PS50043"/>
    </source>
</evidence>
<evidence type="ECO:0000313" key="6">
    <source>
        <dbReference type="EMBL" id="TCS38451.1"/>
    </source>
</evidence>
<dbReference type="InterPro" id="IPR016032">
    <property type="entry name" value="Sig_transdc_resp-reg_C-effctor"/>
</dbReference>
<name>A0A4R3I179_PAULE</name>
<dbReference type="Pfam" id="PF00072">
    <property type="entry name" value="Response_reg"/>
    <property type="match status" value="1"/>
</dbReference>
<evidence type="ECO:0000256" key="3">
    <source>
        <dbReference type="PROSITE-ProRule" id="PRU00169"/>
    </source>
</evidence>
<dbReference type="PROSITE" id="PS00622">
    <property type="entry name" value="HTH_LUXR_1"/>
    <property type="match status" value="1"/>
</dbReference>
<dbReference type="PROSITE" id="PS50043">
    <property type="entry name" value="HTH_LUXR_2"/>
    <property type="match status" value="1"/>
</dbReference>
<dbReference type="InterPro" id="IPR000792">
    <property type="entry name" value="Tscrpt_reg_LuxR_C"/>
</dbReference>
<dbReference type="SUPFAM" id="SSF52172">
    <property type="entry name" value="CheY-like"/>
    <property type="match status" value="1"/>
</dbReference>
<dbReference type="EMBL" id="SLZQ01000002">
    <property type="protein sequence ID" value="TCS38451.1"/>
    <property type="molecule type" value="Genomic_DNA"/>
</dbReference>
<dbReference type="GO" id="GO:0003677">
    <property type="term" value="F:DNA binding"/>
    <property type="evidence" value="ECO:0007669"/>
    <property type="project" value="UniProtKB-KW"/>
</dbReference>
<dbReference type="SUPFAM" id="SSF46894">
    <property type="entry name" value="C-terminal effector domain of the bipartite response regulators"/>
    <property type="match status" value="1"/>
</dbReference>
<gene>
    <name evidence="6" type="ORF">EDC30_102190</name>
</gene>